<keyword evidence="14" id="KW-1185">Reference proteome</keyword>
<dbReference type="GO" id="GO:1990077">
    <property type="term" value="C:primosome complex"/>
    <property type="evidence" value="ECO:0007669"/>
    <property type="project" value="UniProtKB-KW"/>
</dbReference>
<comment type="similarity">
    <text evidence="1">Belongs to the helicase family. DnaB subfamily.</text>
</comment>
<dbReference type="RefSeq" id="WP_234652123.1">
    <property type="nucleotide sequence ID" value="NZ_CP094997.1"/>
</dbReference>
<dbReference type="GO" id="GO:0006269">
    <property type="term" value="P:DNA replication, synthesis of primer"/>
    <property type="evidence" value="ECO:0007669"/>
    <property type="project" value="UniProtKB-KW"/>
</dbReference>
<evidence type="ECO:0000313" key="13">
    <source>
        <dbReference type="EMBL" id="MCF0059880.1"/>
    </source>
</evidence>
<dbReference type="AlphaFoldDB" id="A0A9X1PES4"/>
<dbReference type="GO" id="GO:0005829">
    <property type="term" value="C:cytosol"/>
    <property type="evidence" value="ECO:0007669"/>
    <property type="project" value="TreeGrafter"/>
</dbReference>
<dbReference type="PROSITE" id="PS51199">
    <property type="entry name" value="SF4_HELICASE"/>
    <property type="match status" value="1"/>
</dbReference>
<dbReference type="GO" id="GO:0016787">
    <property type="term" value="F:hydrolase activity"/>
    <property type="evidence" value="ECO:0007669"/>
    <property type="project" value="UniProtKB-KW"/>
</dbReference>
<organism evidence="13 14">
    <name type="scientific">Dyadobacter chenwenxiniae</name>
    <dbReference type="NCBI Taxonomy" id="2906456"/>
    <lineage>
        <taxon>Bacteria</taxon>
        <taxon>Pseudomonadati</taxon>
        <taxon>Bacteroidota</taxon>
        <taxon>Cytophagia</taxon>
        <taxon>Cytophagales</taxon>
        <taxon>Spirosomataceae</taxon>
        <taxon>Dyadobacter</taxon>
    </lineage>
</organism>
<proteinExistence type="inferred from homology"/>
<evidence type="ECO:0000256" key="4">
    <source>
        <dbReference type="ARBA" id="ARBA00022741"/>
    </source>
</evidence>
<gene>
    <name evidence="13" type="ORF">LXM26_00135</name>
</gene>
<keyword evidence="2" id="KW-0639">Primosome</keyword>
<comment type="caution">
    <text evidence="13">The sequence shown here is derived from an EMBL/GenBank/DDBJ whole genome shotgun (WGS) entry which is preliminary data.</text>
</comment>
<evidence type="ECO:0000256" key="1">
    <source>
        <dbReference type="ARBA" id="ARBA00008428"/>
    </source>
</evidence>
<dbReference type="SUPFAM" id="SSF52540">
    <property type="entry name" value="P-loop containing nucleoside triphosphate hydrolases"/>
    <property type="match status" value="1"/>
</dbReference>
<evidence type="ECO:0000259" key="12">
    <source>
        <dbReference type="PROSITE" id="PS51199"/>
    </source>
</evidence>
<keyword evidence="3" id="KW-0235">DNA replication</keyword>
<dbReference type="Pfam" id="PF00772">
    <property type="entry name" value="DnaB"/>
    <property type="match status" value="1"/>
</dbReference>
<dbReference type="Gene3D" id="3.40.50.300">
    <property type="entry name" value="P-loop containing nucleotide triphosphate hydrolases"/>
    <property type="match status" value="1"/>
</dbReference>
<reference evidence="13" key="1">
    <citation type="submission" date="2021-12" db="EMBL/GenBank/DDBJ databases">
        <title>Novel species in genus Dyadobacter.</title>
        <authorList>
            <person name="Ma C."/>
        </authorList>
    </citation>
    <scope>NUCLEOTIDE SEQUENCE</scope>
    <source>
        <strain evidence="13">LJ419</strain>
    </source>
</reference>
<evidence type="ECO:0000256" key="11">
    <source>
        <dbReference type="ARBA" id="ARBA00048954"/>
    </source>
</evidence>
<evidence type="ECO:0000256" key="3">
    <source>
        <dbReference type="ARBA" id="ARBA00022705"/>
    </source>
</evidence>
<protein>
    <recommendedName>
        <fullName evidence="10">DNA 5'-3' helicase</fullName>
        <ecNumber evidence="10">5.6.2.3</ecNumber>
    </recommendedName>
</protein>
<evidence type="ECO:0000313" key="14">
    <source>
        <dbReference type="Proteomes" id="UP001139000"/>
    </source>
</evidence>
<name>A0A9X1PES4_9BACT</name>
<dbReference type="SUPFAM" id="SSF48024">
    <property type="entry name" value="N-terminal domain of DnaB helicase"/>
    <property type="match status" value="1"/>
</dbReference>
<dbReference type="InterPro" id="IPR007694">
    <property type="entry name" value="DNA_helicase_DnaB-like_C"/>
</dbReference>
<keyword evidence="4" id="KW-0547">Nucleotide-binding</keyword>
<evidence type="ECO:0000256" key="6">
    <source>
        <dbReference type="ARBA" id="ARBA00022806"/>
    </source>
</evidence>
<evidence type="ECO:0000256" key="7">
    <source>
        <dbReference type="ARBA" id="ARBA00022840"/>
    </source>
</evidence>
<dbReference type="InterPro" id="IPR027417">
    <property type="entry name" value="P-loop_NTPase"/>
</dbReference>
<dbReference type="PANTHER" id="PTHR30153:SF2">
    <property type="entry name" value="REPLICATIVE DNA HELICASE"/>
    <property type="match status" value="1"/>
</dbReference>
<keyword evidence="5" id="KW-0378">Hydrolase</keyword>
<evidence type="ECO:0000256" key="2">
    <source>
        <dbReference type="ARBA" id="ARBA00022515"/>
    </source>
</evidence>
<dbReference type="InterPro" id="IPR016136">
    <property type="entry name" value="DNA_helicase_N/primase_C"/>
</dbReference>
<feature type="domain" description="SF4 helicase" evidence="12">
    <location>
        <begin position="169"/>
        <end position="444"/>
    </location>
</feature>
<keyword evidence="9" id="KW-0413">Isomerase</keyword>
<dbReference type="Gene3D" id="1.10.860.10">
    <property type="entry name" value="DNAb Helicase, Chain A"/>
    <property type="match status" value="1"/>
</dbReference>
<dbReference type="EC" id="5.6.2.3" evidence="10"/>
<dbReference type="EMBL" id="JAJTTC010000001">
    <property type="protein sequence ID" value="MCF0059880.1"/>
    <property type="molecule type" value="Genomic_DNA"/>
</dbReference>
<evidence type="ECO:0000256" key="8">
    <source>
        <dbReference type="ARBA" id="ARBA00023125"/>
    </source>
</evidence>
<keyword evidence="6 13" id="KW-0347">Helicase</keyword>
<dbReference type="GO" id="GO:0043139">
    <property type="term" value="F:5'-3' DNA helicase activity"/>
    <property type="evidence" value="ECO:0007669"/>
    <property type="project" value="UniProtKB-EC"/>
</dbReference>
<comment type="catalytic activity">
    <reaction evidence="11">
        <text>ATP + H2O = ADP + phosphate + H(+)</text>
        <dbReference type="Rhea" id="RHEA:13065"/>
        <dbReference type="ChEBI" id="CHEBI:15377"/>
        <dbReference type="ChEBI" id="CHEBI:15378"/>
        <dbReference type="ChEBI" id="CHEBI:30616"/>
        <dbReference type="ChEBI" id="CHEBI:43474"/>
        <dbReference type="ChEBI" id="CHEBI:456216"/>
        <dbReference type="EC" id="5.6.2.3"/>
    </reaction>
</comment>
<evidence type="ECO:0000256" key="10">
    <source>
        <dbReference type="ARBA" id="ARBA00044969"/>
    </source>
</evidence>
<dbReference type="InterPro" id="IPR007693">
    <property type="entry name" value="DNA_helicase_DnaB-like_N"/>
</dbReference>
<keyword evidence="7" id="KW-0067">ATP-binding</keyword>
<dbReference type="GO" id="GO:0005524">
    <property type="term" value="F:ATP binding"/>
    <property type="evidence" value="ECO:0007669"/>
    <property type="project" value="UniProtKB-KW"/>
</dbReference>
<accession>A0A9X1PES4</accession>
<evidence type="ECO:0000256" key="9">
    <source>
        <dbReference type="ARBA" id="ARBA00023235"/>
    </source>
</evidence>
<dbReference type="InterPro" id="IPR036185">
    <property type="entry name" value="DNA_heli_DnaB-like_N_sf"/>
</dbReference>
<sequence>MEQIIPPHATEIEKDVLSVICNRPELVYQVEDLLDENCFYQPDYKFLFSVVMEIHTSGAVVSQSAILHRIIPSGRQDILGTYQEIKRTFSSEKFLVKNAEILAEYSTKRALLTKALEILQMIQRNDDIDEIENEVTEASTIALSRNKNTEAISMDEALEGMFDLMNREQTNGITGIPTGLPMLDKITGGWEFDDKVIFAARPGMGKTVAATFHSFYGAMVGYPTALISLEVRPAKLVARMMSNTSGFNSSDITKGRLAKNQKEIIIEKAGEAKKIPLYFYDNTRSCDINDIVRTLRTWHRKYGLKAAYLDYVGLCEDRMVKNASDATAVMNSVMKKLTRLGNQLGIPLILFSQLNRDNEGRGDKRPILKDLKSSGKLEEDATRVIFLYRQDYYDYNEAESRGENFVPTHDIEYIFAKNREGQLGPVLLKCNVALNRMYEPASMSVEMPKGYHRNDALNGAKTSFS</sequence>
<evidence type="ECO:0000256" key="5">
    <source>
        <dbReference type="ARBA" id="ARBA00022801"/>
    </source>
</evidence>
<dbReference type="GO" id="GO:0003677">
    <property type="term" value="F:DNA binding"/>
    <property type="evidence" value="ECO:0007669"/>
    <property type="project" value="UniProtKB-KW"/>
</dbReference>
<keyword evidence="8" id="KW-0238">DNA-binding</keyword>
<dbReference type="Pfam" id="PF03796">
    <property type="entry name" value="DnaB_C"/>
    <property type="match status" value="1"/>
</dbReference>
<dbReference type="PANTHER" id="PTHR30153">
    <property type="entry name" value="REPLICATIVE DNA HELICASE DNAB"/>
    <property type="match status" value="1"/>
</dbReference>
<dbReference type="Proteomes" id="UP001139000">
    <property type="component" value="Unassembled WGS sequence"/>
</dbReference>